<dbReference type="CDD" id="cd03013">
    <property type="entry name" value="PRX5_like"/>
    <property type="match status" value="1"/>
</dbReference>
<comment type="similarity">
    <text evidence="6">Belongs to the peroxiredoxin family. Prx5 subfamily.</text>
</comment>
<dbReference type="InterPro" id="IPR013766">
    <property type="entry name" value="Thioredoxin_domain"/>
</dbReference>
<evidence type="ECO:0000313" key="9">
    <source>
        <dbReference type="Proteomes" id="UP000245812"/>
    </source>
</evidence>
<dbReference type="InterPro" id="IPR036249">
    <property type="entry name" value="Thioredoxin-like_sf"/>
</dbReference>
<gene>
    <name evidence="8" type="ORF">C7456_104279</name>
</gene>
<evidence type="ECO:0000259" key="7">
    <source>
        <dbReference type="PROSITE" id="PS51352"/>
    </source>
</evidence>
<dbReference type="Proteomes" id="UP000245812">
    <property type="component" value="Unassembled WGS sequence"/>
</dbReference>
<evidence type="ECO:0000256" key="3">
    <source>
        <dbReference type="ARBA" id="ARBA00023002"/>
    </source>
</evidence>
<dbReference type="GO" id="GO:0034599">
    <property type="term" value="P:cellular response to oxidative stress"/>
    <property type="evidence" value="ECO:0007669"/>
    <property type="project" value="InterPro"/>
</dbReference>
<keyword evidence="4 6" id="KW-0676">Redox-active center</keyword>
<sequence>MTIQTGQQLPDVELTAIEDGQAGPARTGALFAGRRAVLFAVPGAFTPTCSEKHLPGYVERYPDFRARGIDVFCLAVNDAYVMKAWARDRHVPAGLVMLADGNAAFTRALGLELDGSAYGMGLRARRFALYAEDGVVRQLHVEAPGEFRVSGADAMLAALGQAPAP</sequence>
<dbReference type="GO" id="GO:0008379">
    <property type="term" value="F:thioredoxin peroxidase activity"/>
    <property type="evidence" value="ECO:0007669"/>
    <property type="project" value="InterPro"/>
</dbReference>
<comment type="caution">
    <text evidence="8">The sequence shown here is derived from an EMBL/GenBank/DDBJ whole genome shotgun (WGS) entry which is preliminary data.</text>
</comment>
<dbReference type="Gene3D" id="3.40.30.10">
    <property type="entry name" value="Glutaredoxin"/>
    <property type="match status" value="1"/>
</dbReference>
<feature type="domain" description="Thioredoxin" evidence="7">
    <location>
        <begin position="3"/>
        <end position="164"/>
    </location>
</feature>
<dbReference type="Pfam" id="PF08534">
    <property type="entry name" value="Redoxin"/>
    <property type="match status" value="1"/>
</dbReference>
<evidence type="ECO:0000256" key="4">
    <source>
        <dbReference type="ARBA" id="ARBA00023284"/>
    </source>
</evidence>
<dbReference type="PANTHER" id="PTHR10430:SF16">
    <property type="entry name" value="PEROXIREDOXIN-5, MITOCHONDRIAL"/>
    <property type="match status" value="1"/>
</dbReference>
<dbReference type="PANTHER" id="PTHR10430">
    <property type="entry name" value="PEROXIREDOXIN"/>
    <property type="match status" value="1"/>
</dbReference>
<dbReference type="GO" id="GO:0042744">
    <property type="term" value="P:hydrogen peroxide catabolic process"/>
    <property type="evidence" value="ECO:0007669"/>
    <property type="project" value="TreeGrafter"/>
</dbReference>
<keyword evidence="2 6" id="KW-0049">Antioxidant</keyword>
<dbReference type="PROSITE" id="PS51352">
    <property type="entry name" value="THIOREDOXIN_2"/>
    <property type="match status" value="1"/>
</dbReference>
<dbReference type="GO" id="GO:0005737">
    <property type="term" value="C:cytoplasm"/>
    <property type="evidence" value="ECO:0007669"/>
    <property type="project" value="TreeGrafter"/>
</dbReference>
<evidence type="ECO:0000313" key="8">
    <source>
        <dbReference type="EMBL" id="PWK89921.1"/>
    </source>
</evidence>
<dbReference type="FunFam" id="3.40.30.10:FF:000020">
    <property type="entry name" value="Peroxiredoxin"/>
    <property type="match status" value="1"/>
</dbReference>
<dbReference type="EC" id="1.11.1.27" evidence="6"/>
<keyword evidence="9" id="KW-1185">Reference proteome</keyword>
<evidence type="ECO:0000256" key="6">
    <source>
        <dbReference type="RuleBase" id="RU366011"/>
    </source>
</evidence>
<dbReference type="InterPro" id="IPR013740">
    <property type="entry name" value="Redoxin"/>
</dbReference>
<reference evidence="8 9" key="1">
    <citation type="submission" date="2018-05" db="EMBL/GenBank/DDBJ databases">
        <title>Genomic Encyclopedia of Type Strains, Phase IV (KMG-IV): sequencing the most valuable type-strain genomes for metagenomic binning, comparative biology and taxonomic classification.</title>
        <authorList>
            <person name="Goeker M."/>
        </authorList>
    </citation>
    <scope>NUCLEOTIDE SEQUENCE [LARGE SCALE GENOMIC DNA]</scope>
    <source>
        <strain evidence="8 9">DSM 14263</strain>
    </source>
</reference>
<dbReference type="EMBL" id="QGHC01000004">
    <property type="protein sequence ID" value="PWK89921.1"/>
    <property type="molecule type" value="Genomic_DNA"/>
</dbReference>
<comment type="catalytic activity">
    <reaction evidence="6">
        <text>a hydroperoxide + 2 glutathione = an alcohol + glutathione disulfide + H2O</text>
        <dbReference type="Rhea" id="RHEA:62632"/>
        <dbReference type="ChEBI" id="CHEBI:15377"/>
        <dbReference type="ChEBI" id="CHEBI:30879"/>
        <dbReference type="ChEBI" id="CHEBI:35924"/>
        <dbReference type="ChEBI" id="CHEBI:57925"/>
        <dbReference type="ChEBI" id="CHEBI:58297"/>
        <dbReference type="EC" id="1.11.1.27"/>
    </reaction>
</comment>
<evidence type="ECO:0000256" key="1">
    <source>
        <dbReference type="ARBA" id="ARBA00022559"/>
    </source>
</evidence>
<evidence type="ECO:0000256" key="5">
    <source>
        <dbReference type="PIRSR" id="PIRSR637944-1"/>
    </source>
</evidence>
<dbReference type="GO" id="GO:0045454">
    <property type="term" value="P:cell redox homeostasis"/>
    <property type="evidence" value="ECO:0007669"/>
    <property type="project" value="TreeGrafter"/>
</dbReference>
<dbReference type="SUPFAM" id="SSF52833">
    <property type="entry name" value="Thioredoxin-like"/>
    <property type="match status" value="1"/>
</dbReference>
<dbReference type="InterPro" id="IPR037944">
    <property type="entry name" value="PRX5-like"/>
</dbReference>
<comment type="function">
    <text evidence="6">Thiol-specific peroxidase that catalyzes the reduction of hydrogen peroxide and organic hydroperoxides to water and alcohols, respectively. Plays a role in cell protection against oxidative stress by detoxifying peroxides.</text>
</comment>
<dbReference type="RefSeq" id="WP_109723034.1">
    <property type="nucleotide sequence ID" value="NZ_MSZV01000049.1"/>
</dbReference>
<dbReference type="OrthoDB" id="9800621at2"/>
<dbReference type="AlphaFoldDB" id="A0A316IS41"/>
<evidence type="ECO:0000256" key="2">
    <source>
        <dbReference type="ARBA" id="ARBA00022862"/>
    </source>
</evidence>
<accession>A0A316IS41</accession>
<protein>
    <recommendedName>
        <fullName evidence="6">Glutathione-dependent peroxiredoxin</fullName>
        <ecNumber evidence="6">1.11.1.27</ecNumber>
    </recommendedName>
</protein>
<keyword evidence="1 6" id="KW-0575">Peroxidase</keyword>
<name>A0A316IS41_9GAMM</name>
<feature type="active site" description="Cysteine sulfenic acid (-SOH) intermediate" evidence="5">
    <location>
        <position position="49"/>
    </location>
</feature>
<organism evidence="8 9">
    <name type="scientific">Fulvimonas soli</name>
    <dbReference type="NCBI Taxonomy" id="155197"/>
    <lineage>
        <taxon>Bacteria</taxon>
        <taxon>Pseudomonadati</taxon>
        <taxon>Pseudomonadota</taxon>
        <taxon>Gammaproteobacteria</taxon>
        <taxon>Lysobacterales</taxon>
        <taxon>Rhodanobacteraceae</taxon>
        <taxon>Fulvimonas</taxon>
    </lineage>
</organism>
<proteinExistence type="inferred from homology"/>
<keyword evidence="3 6" id="KW-0560">Oxidoreductase</keyword>